<keyword evidence="4" id="KW-1185">Reference proteome</keyword>
<organism evidence="3 4">
    <name type="scientific">Lentinula detonsa</name>
    <dbReference type="NCBI Taxonomy" id="2804962"/>
    <lineage>
        <taxon>Eukaryota</taxon>
        <taxon>Fungi</taxon>
        <taxon>Dikarya</taxon>
        <taxon>Basidiomycota</taxon>
        <taxon>Agaricomycotina</taxon>
        <taxon>Agaricomycetes</taxon>
        <taxon>Agaricomycetidae</taxon>
        <taxon>Agaricales</taxon>
        <taxon>Marasmiineae</taxon>
        <taxon>Omphalotaceae</taxon>
        <taxon>Lentinula</taxon>
    </lineage>
</organism>
<dbReference type="EMBL" id="JANVFU010000001">
    <property type="protein sequence ID" value="KAJ3749936.1"/>
    <property type="molecule type" value="Genomic_DNA"/>
</dbReference>
<accession>A0A9W8PA39</accession>
<evidence type="ECO:0000259" key="2">
    <source>
        <dbReference type="PROSITE" id="PS50157"/>
    </source>
</evidence>
<feature type="domain" description="C2H2-type" evidence="2">
    <location>
        <begin position="13"/>
        <end position="39"/>
    </location>
</feature>
<dbReference type="PROSITE" id="PS50157">
    <property type="entry name" value="ZINC_FINGER_C2H2_2"/>
    <property type="match status" value="1"/>
</dbReference>
<gene>
    <name evidence="3" type="ORF">DFH05DRAFT_1465117</name>
</gene>
<comment type="caution">
    <text evidence="3">The sequence shown here is derived from an EMBL/GenBank/DDBJ whole genome shotgun (WGS) entry which is preliminary data.</text>
</comment>
<dbReference type="PROSITE" id="PS00028">
    <property type="entry name" value="ZINC_FINGER_C2H2_1"/>
    <property type="match status" value="1"/>
</dbReference>
<evidence type="ECO:0000313" key="3">
    <source>
        <dbReference type="EMBL" id="KAJ3749936.1"/>
    </source>
</evidence>
<name>A0A9W8PA39_9AGAR</name>
<dbReference type="Pfam" id="PF18759">
    <property type="entry name" value="Plavaka"/>
    <property type="match status" value="1"/>
</dbReference>
<dbReference type="AlphaFoldDB" id="A0A9W8PA39"/>
<dbReference type="InterPro" id="IPR041078">
    <property type="entry name" value="Plavaka"/>
</dbReference>
<keyword evidence="1" id="KW-0479">Metal-binding</keyword>
<dbReference type="InterPro" id="IPR013087">
    <property type="entry name" value="Znf_C2H2_type"/>
</dbReference>
<reference evidence="3 4" key="1">
    <citation type="journal article" date="2023" name="Proc. Natl. Acad. Sci. U.S.A.">
        <title>A global phylogenomic analysis of the shiitake genus Lentinula.</title>
        <authorList>
            <person name="Sierra-Patev S."/>
            <person name="Min B."/>
            <person name="Naranjo-Ortiz M."/>
            <person name="Looney B."/>
            <person name="Konkel Z."/>
            <person name="Slot J.C."/>
            <person name="Sakamoto Y."/>
            <person name="Steenwyk J.L."/>
            <person name="Rokas A."/>
            <person name="Carro J."/>
            <person name="Camarero S."/>
            <person name="Ferreira P."/>
            <person name="Molpeceres G."/>
            <person name="Ruiz-Duenas F.J."/>
            <person name="Serrano A."/>
            <person name="Henrissat B."/>
            <person name="Drula E."/>
            <person name="Hughes K.W."/>
            <person name="Mata J.L."/>
            <person name="Ishikawa N.K."/>
            <person name="Vargas-Isla R."/>
            <person name="Ushijima S."/>
            <person name="Smith C.A."/>
            <person name="Donoghue J."/>
            <person name="Ahrendt S."/>
            <person name="Andreopoulos W."/>
            <person name="He G."/>
            <person name="LaButti K."/>
            <person name="Lipzen A."/>
            <person name="Ng V."/>
            <person name="Riley R."/>
            <person name="Sandor L."/>
            <person name="Barry K."/>
            <person name="Martinez A.T."/>
            <person name="Xiao Y."/>
            <person name="Gibbons J.G."/>
            <person name="Terashima K."/>
            <person name="Grigoriev I.V."/>
            <person name="Hibbett D."/>
        </authorList>
    </citation>
    <scope>NUCLEOTIDE SEQUENCE [LARGE SCALE GENOMIC DNA]</scope>
    <source>
        <strain evidence="3 4">TFB7810</strain>
    </source>
</reference>
<evidence type="ECO:0000313" key="4">
    <source>
        <dbReference type="Proteomes" id="UP001142393"/>
    </source>
</evidence>
<dbReference type="GO" id="GO:0008270">
    <property type="term" value="F:zinc ion binding"/>
    <property type="evidence" value="ECO:0007669"/>
    <property type="project" value="UniProtKB-KW"/>
</dbReference>
<protein>
    <recommendedName>
        <fullName evidence="2">C2H2-type domain-containing protein</fullName>
    </recommendedName>
</protein>
<keyword evidence="1" id="KW-0863">Zinc-finger</keyword>
<dbReference type="Proteomes" id="UP001142393">
    <property type="component" value="Unassembled WGS sequence"/>
</dbReference>
<keyword evidence="1" id="KW-0862">Zinc</keyword>
<evidence type="ECO:0000256" key="1">
    <source>
        <dbReference type="PROSITE-ProRule" id="PRU00042"/>
    </source>
</evidence>
<sequence>MMCKLAVYFMTRIACPYRGCTRTFALQGHLTKHVKSDTHQNGTLRQASSSSQAMAPALDYFDDCVHQSSFPDPQLEYHFHPFLNGEKCDQYGNTLPPGSPPAPSLQHENTWAPFADEVAFHLASLLFKKVEMSQPNINELLDLWCLDIQRRFNSDSAPFGNHQELLETIDSIQDGSAPWKCLETQIDESFLPDAPEWQKTSYQVWYRDPDMVIANILKNPDFANEFDPAPYVHVGRDGKRRWSNMMSGNFAYRQATKIYDDPETGGDKVLGAMYCPIILGADKTTVSVATGHVEYHPLYLSIGNLHNAARRGHRNSVVPIAFLAIPKADRKYDNDPKFRTFKKQLYQTSIAAILRSLVPGMTTPVLRRCPDGYYCHVIYDLAAFIADYPEQVLLAGVVQGWCCRCTAHFSDLDKPGEPRTREWVDTLFEHYQGEADVLWDNYGIDDDVLPFTHHFPRADIHEMLTADLLHQVVKGCFKDMLVEWVIAYLTITHGETQMKEIMDDVDHRISLVPPFPGLRHFPHGRRFKQWTGDDSKALMKVFLPAISEYIPEEMTKCLSSFLDFCYLARRNDFTTDTIAELQNALHSFCEYRKIFLRTNVRAHLSIPRMHSILHYPYLIINFGAPNGVCSSITESRHITAVKKPWRRSNRYNALSQMLLTNQRLDKLTMLRARLVEQGLMPPLQAPAPDPFETDKDDEGAVDADRLLAKVELAKTRARHYPRKLEDLAVYVNQPLLPELTRQFLFGQLSGEVADSIDIDLCPEIHAKINVYHSAIAMFYAPSDNAGIRGMHRERIRCTPSWYGHPRRDTVAVIIDEDEPGFRGMSAARALLFFSFTYKDSEYPCVLVHWYNTYGRSRDTRTSMWTVRPSYLDARQHRPHLAVLHLDSLLRGIHLIPIYGSRALPRSQGLAHYNSLDVFTAFYVNRFADYHSNEILF</sequence>
<proteinExistence type="predicted"/>